<comment type="similarity">
    <text evidence="6">Belongs to the class I-like SAM-binding methyltransferase superfamily. RNA M5U methyltransferase family.</text>
</comment>
<dbReference type="InterPro" id="IPR010280">
    <property type="entry name" value="U5_MeTrfase_fam"/>
</dbReference>
<evidence type="ECO:0000256" key="5">
    <source>
        <dbReference type="ARBA" id="ARBA00047278"/>
    </source>
</evidence>
<accession>A0A8S9X9I7</accession>
<dbReference type="EMBL" id="WIXP02000009">
    <property type="protein sequence ID" value="KAF6204736.1"/>
    <property type="molecule type" value="Genomic_DNA"/>
</dbReference>
<gene>
    <name evidence="9" type="ORF">GE061_018897</name>
</gene>
<comment type="caution">
    <text evidence="9">The sequence shown here is derived from an EMBL/GenBank/DDBJ whole genome shotgun (WGS) entry which is preliminary data.</text>
</comment>
<feature type="binding site" evidence="6">
    <location>
        <position position="397"/>
    </location>
    <ligand>
        <name>S-adenosyl-L-methionine</name>
        <dbReference type="ChEBI" id="CHEBI:59789"/>
    </ligand>
</feature>
<dbReference type="GO" id="GO:0006396">
    <property type="term" value="P:RNA processing"/>
    <property type="evidence" value="ECO:0007669"/>
    <property type="project" value="InterPro"/>
</dbReference>
<dbReference type="Gene3D" id="2.40.50.1070">
    <property type="match status" value="1"/>
</dbReference>
<evidence type="ECO:0000256" key="1">
    <source>
        <dbReference type="ARBA" id="ARBA00022603"/>
    </source>
</evidence>
<dbReference type="PROSITE" id="PS01230">
    <property type="entry name" value="TRMA_1"/>
    <property type="match status" value="1"/>
</dbReference>
<keyword evidence="3 6" id="KW-0949">S-adenosyl-L-methionine</keyword>
<dbReference type="SUPFAM" id="SSF53335">
    <property type="entry name" value="S-adenosyl-L-methionine-dependent methyltransferases"/>
    <property type="match status" value="1"/>
</dbReference>
<feature type="compositionally biased region" description="Basic and acidic residues" evidence="8">
    <location>
        <begin position="125"/>
        <end position="140"/>
    </location>
</feature>
<dbReference type="InterPro" id="IPR045850">
    <property type="entry name" value="TRM2_met"/>
</dbReference>
<evidence type="ECO:0000313" key="10">
    <source>
        <dbReference type="Proteomes" id="UP000466442"/>
    </source>
</evidence>
<feature type="region of interest" description="Disordered" evidence="8">
    <location>
        <begin position="120"/>
        <end position="140"/>
    </location>
</feature>
<dbReference type="InterPro" id="IPR030391">
    <property type="entry name" value="MeTrfase_TrmA_CS"/>
</dbReference>
<dbReference type="Proteomes" id="UP000466442">
    <property type="component" value="Linkage Group LG9"/>
</dbReference>
<feature type="binding site" evidence="6">
    <location>
        <position position="496"/>
    </location>
    <ligand>
        <name>S-adenosyl-L-methionine</name>
        <dbReference type="ChEBI" id="CHEBI:59789"/>
    </ligand>
</feature>
<dbReference type="OrthoDB" id="10250660at2759"/>
<evidence type="ECO:0000256" key="6">
    <source>
        <dbReference type="PROSITE-ProRule" id="PRU01024"/>
    </source>
</evidence>
<comment type="caution">
    <text evidence="6">Lacks conserved residue(s) required for the propagation of feature annotation.</text>
</comment>
<feature type="binding site" evidence="6">
    <location>
        <position position="447"/>
    </location>
    <ligand>
        <name>S-adenosyl-L-methionine</name>
        <dbReference type="ChEBI" id="CHEBI:59789"/>
    </ligand>
</feature>
<name>A0A8S9X9I7_APOLU</name>
<keyword evidence="2 6" id="KW-0808">Transferase</keyword>
<evidence type="ECO:0000256" key="7">
    <source>
        <dbReference type="PROSITE-ProRule" id="PRU10015"/>
    </source>
</evidence>
<organism evidence="9 10">
    <name type="scientific">Apolygus lucorum</name>
    <name type="common">Small green plant bug</name>
    <name type="synonym">Lygocoris lucorum</name>
    <dbReference type="NCBI Taxonomy" id="248454"/>
    <lineage>
        <taxon>Eukaryota</taxon>
        <taxon>Metazoa</taxon>
        <taxon>Ecdysozoa</taxon>
        <taxon>Arthropoda</taxon>
        <taxon>Hexapoda</taxon>
        <taxon>Insecta</taxon>
        <taxon>Pterygota</taxon>
        <taxon>Neoptera</taxon>
        <taxon>Paraneoptera</taxon>
        <taxon>Hemiptera</taxon>
        <taxon>Heteroptera</taxon>
        <taxon>Panheteroptera</taxon>
        <taxon>Cimicomorpha</taxon>
        <taxon>Miridae</taxon>
        <taxon>Mirini</taxon>
        <taxon>Apolygus</taxon>
    </lineage>
</organism>
<dbReference type="InterPro" id="IPR035979">
    <property type="entry name" value="RBD_domain_sf"/>
</dbReference>
<protein>
    <recommendedName>
        <fullName evidence="4">tRNA (uracil(54)-C(5))-methyltransferase</fullName>
        <ecNumber evidence="4">2.1.1.35</ecNumber>
    </recommendedName>
</protein>
<dbReference type="PANTHER" id="PTHR45904">
    <property type="entry name" value="TRNA (URACIL-5-)-METHYLTRANSFERASE"/>
    <property type="match status" value="1"/>
</dbReference>
<dbReference type="PANTHER" id="PTHR45904:SF2">
    <property type="entry name" value="TRNA (URACIL-5-)-METHYLTRANSFERASE HOMOLOG A"/>
    <property type="match status" value="1"/>
</dbReference>
<dbReference type="CDD" id="cd02440">
    <property type="entry name" value="AdoMet_MTases"/>
    <property type="match status" value="1"/>
</dbReference>
<dbReference type="PROSITE" id="PS51687">
    <property type="entry name" value="SAM_MT_RNA_M5U"/>
    <property type="match status" value="1"/>
</dbReference>
<comment type="catalytic activity">
    <reaction evidence="5">
        <text>uridine(54) in tRNA + S-adenosyl-L-methionine = 5-methyluridine(54) in tRNA + S-adenosyl-L-homocysteine + H(+)</text>
        <dbReference type="Rhea" id="RHEA:42712"/>
        <dbReference type="Rhea" id="RHEA-COMP:10167"/>
        <dbReference type="Rhea" id="RHEA-COMP:10193"/>
        <dbReference type="ChEBI" id="CHEBI:15378"/>
        <dbReference type="ChEBI" id="CHEBI:57856"/>
        <dbReference type="ChEBI" id="CHEBI:59789"/>
        <dbReference type="ChEBI" id="CHEBI:65315"/>
        <dbReference type="ChEBI" id="CHEBI:74447"/>
        <dbReference type="EC" id="2.1.1.35"/>
    </reaction>
    <physiologicalReaction direction="left-to-right" evidence="5">
        <dbReference type="Rhea" id="RHEA:42713"/>
    </physiologicalReaction>
</comment>
<feature type="compositionally biased region" description="Basic and acidic residues" evidence="8">
    <location>
        <begin position="1"/>
        <end position="14"/>
    </location>
</feature>
<dbReference type="SUPFAM" id="SSF54928">
    <property type="entry name" value="RNA-binding domain, RBD"/>
    <property type="match status" value="1"/>
</dbReference>
<dbReference type="GO" id="GO:0003723">
    <property type="term" value="F:RNA binding"/>
    <property type="evidence" value="ECO:0007669"/>
    <property type="project" value="TreeGrafter"/>
</dbReference>
<dbReference type="Gene3D" id="3.40.50.150">
    <property type="entry name" value="Vaccinia Virus protein VP39"/>
    <property type="match status" value="1"/>
</dbReference>
<dbReference type="GO" id="GO:0030697">
    <property type="term" value="F:tRNA (uracil(54)-C5)-methyltransferase activity, S-adenosyl methionine-dependent"/>
    <property type="evidence" value="ECO:0007669"/>
    <property type="project" value="UniProtKB-EC"/>
</dbReference>
<proteinExistence type="inferred from homology"/>
<evidence type="ECO:0000313" key="9">
    <source>
        <dbReference type="EMBL" id="KAF6204736.1"/>
    </source>
</evidence>
<dbReference type="PROSITE" id="PS01231">
    <property type="entry name" value="TRMA_2"/>
    <property type="match status" value="1"/>
</dbReference>
<evidence type="ECO:0000256" key="3">
    <source>
        <dbReference type="ARBA" id="ARBA00022691"/>
    </source>
</evidence>
<dbReference type="GO" id="GO:0032259">
    <property type="term" value="P:methylation"/>
    <property type="evidence" value="ECO:0007669"/>
    <property type="project" value="UniProtKB-KW"/>
</dbReference>
<feature type="active site" description="Nucleophile" evidence="6">
    <location>
        <position position="524"/>
    </location>
</feature>
<dbReference type="EC" id="2.1.1.35" evidence="4"/>
<sequence length="604" mass="68695">MEEKREPEEKRDMIEGSTEPENGHDKLKDRDEYAYKNISYTTEVFKLELRGLPKYYGIGQLRKFLSKKMNLNISKVKAPAVKSKWAYVCFPSAEERDKGLITLNGAKFKAATLQAKVADPAPDPFAKRKNEEAREGPNKRFKVETAEEQSLVLRGNVSPLWNMPYEEQLAQKMKEAKILINRLGVDLVKTNPDLRQWANEKKAENDGLICKLLDIKSRPEFIDKYRNKCEFTIGRNELNGKRTVGFRMGAYASGTIEVVPIDDVKFVPDMMKKSVKIFEKYVQESEFDVYSPETLQGNWKQLTVRVGTQTDQLMLVVGFHPQHLTEDELQGVRDDVKRFFVEGDGAELKVDSLYFEIIKRKDKGEVLPPAKLLHGKEFIQDKMCDLVFNISPHSFFQINTRCAELLIQTVKELADINDKTVVLDICCGIGTFGLCLAKDCKRVMGIEIVEEAVKDARINATQNDISNSDFFCGKAEDVITSVVKRVSGDRIVGIVDPPRAGLHKNAIQMLRKMENLDNFVYLACDCKSAFKNFTELGRAPSKIMLGAPFVPVAAVPVDMFPHTNHFEFVLYFERLQSTFQCEKNDQDGQSDVIKEESDCKANEE</sequence>
<keyword evidence="10" id="KW-1185">Reference proteome</keyword>
<evidence type="ECO:0000256" key="2">
    <source>
        <dbReference type="ARBA" id="ARBA00022679"/>
    </source>
</evidence>
<feature type="region of interest" description="Disordered" evidence="8">
    <location>
        <begin position="1"/>
        <end position="28"/>
    </location>
</feature>
<dbReference type="Pfam" id="PF05958">
    <property type="entry name" value="tRNA_U5-meth_tr"/>
    <property type="match status" value="1"/>
</dbReference>
<dbReference type="GO" id="GO:0009451">
    <property type="term" value="P:RNA modification"/>
    <property type="evidence" value="ECO:0007669"/>
    <property type="project" value="UniProtKB-ARBA"/>
</dbReference>
<keyword evidence="1 6" id="KW-0489">Methyltransferase</keyword>
<evidence type="ECO:0000256" key="4">
    <source>
        <dbReference type="ARBA" id="ARBA00033763"/>
    </source>
</evidence>
<evidence type="ECO:0000256" key="8">
    <source>
        <dbReference type="SAM" id="MobiDB-lite"/>
    </source>
</evidence>
<dbReference type="AlphaFoldDB" id="A0A8S9X9I7"/>
<reference evidence="9" key="1">
    <citation type="journal article" date="2021" name="Mol. Ecol. Resour.">
        <title>Apolygus lucorum genome provides insights into omnivorousness and mesophyll feeding.</title>
        <authorList>
            <person name="Liu Y."/>
            <person name="Liu H."/>
            <person name="Wang H."/>
            <person name="Huang T."/>
            <person name="Liu B."/>
            <person name="Yang B."/>
            <person name="Yin L."/>
            <person name="Li B."/>
            <person name="Zhang Y."/>
            <person name="Zhang S."/>
            <person name="Jiang F."/>
            <person name="Zhang X."/>
            <person name="Ren Y."/>
            <person name="Wang B."/>
            <person name="Wang S."/>
            <person name="Lu Y."/>
            <person name="Wu K."/>
            <person name="Fan W."/>
            <person name="Wang G."/>
        </authorList>
    </citation>
    <scope>NUCLEOTIDE SEQUENCE</scope>
    <source>
        <strain evidence="9">12Hb</strain>
    </source>
</reference>
<dbReference type="InterPro" id="IPR030390">
    <property type="entry name" value="MeTrfase_TrmA_AS"/>
</dbReference>
<feature type="active site" evidence="7">
    <location>
        <position position="524"/>
    </location>
</feature>
<dbReference type="InterPro" id="IPR029063">
    <property type="entry name" value="SAM-dependent_MTases_sf"/>
</dbReference>
<feature type="region of interest" description="Disordered" evidence="8">
    <location>
        <begin position="585"/>
        <end position="604"/>
    </location>
</feature>